<dbReference type="EMBL" id="GG692395">
    <property type="protein sequence ID" value="EER35703.1"/>
    <property type="molecule type" value="Genomic_DNA"/>
</dbReference>
<sequence length="373" mass="42133">MKIETVRPKAYLDIRIDDKELGRLVFELYQDLAPNSTENFLNLCQGIKLGEEEYSYKETSIDLVIKNFIIRGGAIKGKNLSTIYGESGMSKPIPGENLTGDLSKGFRLCSANDGDVNNNGSQFVITIGPQTHMAGSQTVFGELIYGKSVVREIERIKTNNQDVPESCITISECGQWSEGMPIPVSNACYDTIGGDIYEEYPEDDTNFDQESTEAAFDVASKIKESGTLLFKKGSKQDARLKYVKCLRYIMEFIPDPDQNHEWYSKFLDLKKKIYLNLSLACLQLKDFNRCVDYCLYLLAMENILTDQDKAKTHYRKGTAYVGLKKYKSAVEEFELATKLSPSDAAITKSLESAKELMDQQKQKEKAKYSKFFG</sequence>
<dbReference type="SUPFAM" id="SSF50891">
    <property type="entry name" value="Cyclophilin-like"/>
    <property type="match status" value="1"/>
</dbReference>
<feature type="domain" description="PPIase cyclophilin-type" evidence="8">
    <location>
        <begin position="11"/>
        <end position="175"/>
    </location>
</feature>
<evidence type="ECO:0000256" key="7">
    <source>
        <dbReference type="PROSITE-ProRule" id="PRU00339"/>
    </source>
</evidence>
<dbReference type="GO" id="GO:0016018">
    <property type="term" value="F:cyclosporin A binding"/>
    <property type="evidence" value="ECO:0007669"/>
    <property type="project" value="TreeGrafter"/>
</dbReference>
<dbReference type="InterPro" id="IPR011990">
    <property type="entry name" value="TPR-like_helical_dom_sf"/>
</dbReference>
<keyword evidence="4 7" id="KW-0802">TPR repeat</keyword>
<dbReference type="Gene3D" id="2.40.100.10">
    <property type="entry name" value="Cyclophilin-like"/>
    <property type="match status" value="1"/>
</dbReference>
<keyword evidence="10" id="KW-1185">Reference proteome</keyword>
<dbReference type="STRING" id="294747.C5M303"/>
<evidence type="ECO:0000256" key="4">
    <source>
        <dbReference type="ARBA" id="ARBA00022803"/>
    </source>
</evidence>
<evidence type="ECO:0000313" key="10">
    <source>
        <dbReference type="Proteomes" id="UP000002037"/>
    </source>
</evidence>
<dbReference type="SMART" id="SM00028">
    <property type="entry name" value="TPR"/>
    <property type="match status" value="2"/>
</dbReference>
<dbReference type="Pfam" id="PF13181">
    <property type="entry name" value="TPR_8"/>
    <property type="match status" value="1"/>
</dbReference>
<dbReference type="AlphaFoldDB" id="C5M303"/>
<protein>
    <recommendedName>
        <fullName evidence="2">peptidylprolyl isomerase</fullName>
        <ecNumber evidence="2">5.2.1.8</ecNumber>
    </recommendedName>
</protein>
<evidence type="ECO:0000256" key="3">
    <source>
        <dbReference type="ARBA" id="ARBA00022737"/>
    </source>
</evidence>
<gene>
    <name evidence="9" type="ORF">CTRG_00442</name>
</gene>
<dbReference type="RefSeq" id="XP_002545661.1">
    <property type="nucleotide sequence ID" value="XM_002545615.1"/>
</dbReference>
<organism evidence="9 10">
    <name type="scientific">Candida tropicalis (strain ATCC MYA-3404 / T1)</name>
    <name type="common">Yeast</name>
    <dbReference type="NCBI Taxonomy" id="294747"/>
    <lineage>
        <taxon>Eukaryota</taxon>
        <taxon>Fungi</taxon>
        <taxon>Dikarya</taxon>
        <taxon>Ascomycota</taxon>
        <taxon>Saccharomycotina</taxon>
        <taxon>Pichiomycetes</taxon>
        <taxon>Debaryomycetaceae</taxon>
        <taxon>Candida/Lodderomyces clade</taxon>
        <taxon>Candida</taxon>
    </lineage>
</organism>
<reference evidence="9 10" key="1">
    <citation type="journal article" date="2009" name="Nature">
        <title>Evolution of pathogenicity and sexual reproduction in eight Candida genomes.</title>
        <authorList>
            <person name="Butler G."/>
            <person name="Rasmussen M.D."/>
            <person name="Lin M.F."/>
            <person name="Santos M.A."/>
            <person name="Sakthikumar S."/>
            <person name="Munro C.A."/>
            <person name="Rheinbay E."/>
            <person name="Grabherr M."/>
            <person name="Forche A."/>
            <person name="Reedy J.L."/>
            <person name="Agrafioti I."/>
            <person name="Arnaud M.B."/>
            <person name="Bates S."/>
            <person name="Brown A.J."/>
            <person name="Brunke S."/>
            <person name="Costanzo M.C."/>
            <person name="Fitzpatrick D.A."/>
            <person name="de Groot P.W."/>
            <person name="Harris D."/>
            <person name="Hoyer L.L."/>
            <person name="Hube B."/>
            <person name="Klis F.M."/>
            <person name="Kodira C."/>
            <person name="Lennard N."/>
            <person name="Logue M.E."/>
            <person name="Martin R."/>
            <person name="Neiman A.M."/>
            <person name="Nikolaou E."/>
            <person name="Quail M.A."/>
            <person name="Quinn J."/>
            <person name="Santos M.C."/>
            <person name="Schmitzberger F.F."/>
            <person name="Sherlock G."/>
            <person name="Shah P."/>
            <person name="Silverstein K.A."/>
            <person name="Skrzypek M.S."/>
            <person name="Soll D."/>
            <person name="Staggs R."/>
            <person name="Stansfield I."/>
            <person name="Stumpf M.P."/>
            <person name="Sudbery P.E."/>
            <person name="Srikantha T."/>
            <person name="Zeng Q."/>
            <person name="Berman J."/>
            <person name="Berriman M."/>
            <person name="Heitman J."/>
            <person name="Gow N.A."/>
            <person name="Lorenz M.C."/>
            <person name="Birren B.W."/>
            <person name="Kellis M."/>
            <person name="Cuomo C.A."/>
        </authorList>
    </citation>
    <scope>NUCLEOTIDE SEQUENCE [LARGE SCALE GENOMIC DNA]</scope>
    <source>
        <strain evidence="10">ATCC MYA-3404 / T1</strain>
    </source>
</reference>
<dbReference type="Pfam" id="PF00160">
    <property type="entry name" value="Pro_isomerase"/>
    <property type="match status" value="1"/>
</dbReference>
<dbReference type="FunFam" id="1.25.40.10:FF:000029">
    <property type="entry name" value="peptidyl-prolyl cis-trans isomerase D"/>
    <property type="match status" value="1"/>
</dbReference>
<evidence type="ECO:0000313" key="9">
    <source>
        <dbReference type="EMBL" id="EER35703.1"/>
    </source>
</evidence>
<dbReference type="GeneID" id="8296088"/>
<keyword evidence="5" id="KW-0697">Rotamase</keyword>
<feature type="repeat" description="TPR" evidence="7">
    <location>
        <begin position="310"/>
        <end position="343"/>
    </location>
</feature>
<dbReference type="Proteomes" id="UP000002037">
    <property type="component" value="Unassembled WGS sequence"/>
</dbReference>
<dbReference type="eggNOG" id="KOG0546">
    <property type="taxonomic scope" value="Eukaryota"/>
</dbReference>
<dbReference type="EC" id="5.2.1.8" evidence="2"/>
<dbReference type="Gene3D" id="1.25.40.10">
    <property type="entry name" value="Tetratricopeptide repeat domain"/>
    <property type="match status" value="1"/>
</dbReference>
<dbReference type="InterPro" id="IPR019734">
    <property type="entry name" value="TPR_rpt"/>
</dbReference>
<dbReference type="InterPro" id="IPR002130">
    <property type="entry name" value="Cyclophilin-type_PPIase_dom"/>
</dbReference>
<evidence type="ECO:0000256" key="1">
    <source>
        <dbReference type="ARBA" id="ARBA00000971"/>
    </source>
</evidence>
<proteinExistence type="predicted"/>
<dbReference type="PRINTS" id="PR00153">
    <property type="entry name" value="CSAPPISMRASE"/>
</dbReference>
<dbReference type="VEuPathDB" id="FungiDB:CTRG_00442"/>
<keyword evidence="3" id="KW-0677">Repeat</keyword>
<dbReference type="PROSITE" id="PS50005">
    <property type="entry name" value="TPR"/>
    <property type="match status" value="1"/>
</dbReference>
<name>C5M303_CANTT</name>
<dbReference type="HOGENOM" id="CLU_012062_37_0_1"/>
<dbReference type="GO" id="GO:0003755">
    <property type="term" value="F:peptidyl-prolyl cis-trans isomerase activity"/>
    <property type="evidence" value="ECO:0007669"/>
    <property type="project" value="UniProtKB-KW"/>
</dbReference>
<dbReference type="GO" id="GO:0042026">
    <property type="term" value="P:protein refolding"/>
    <property type="evidence" value="ECO:0007669"/>
    <property type="project" value="UniProtKB-ARBA"/>
</dbReference>
<dbReference type="GO" id="GO:0051082">
    <property type="term" value="F:unfolded protein binding"/>
    <property type="evidence" value="ECO:0007669"/>
    <property type="project" value="UniProtKB-ARBA"/>
</dbReference>
<dbReference type="PROSITE" id="PS50072">
    <property type="entry name" value="CSA_PPIASE_2"/>
    <property type="match status" value="1"/>
</dbReference>
<accession>C5M303</accession>
<dbReference type="KEGG" id="ctp:CTRG_00442"/>
<dbReference type="PANTHER" id="PTHR11071">
    <property type="entry name" value="PEPTIDYL-PROLYL CIS-TRANS ISOMERASE"/>
    <property type="match status" value="1"/>
</dbReference>
<evidence type="ECO:0000256" key="2">
    <source>
        <dbReference type="ARBA" id="ARBA00013194"/>
    </source>
</evidence>
<evidence type="ECO:0000256" key="6">
    <source>
        <dbReference type="ARBA" id="ARBA00023235"/>
    </source>
</evidence>
<keyword evidence="6" id="KW-0413">Isomerase</keyword>
<dbReference type="SUPFAM" id="SSF48452">
    <property type="entry name" value="TPR-like"/>
    <property type="match status" value="1"/>
</dbReference>
<evidence type="ECO:0000259" key="8">
    <source>
        <dbReference type="PROSITE" id="PS50072"/>
    </source>
</evidence>
<evidence type="ECO:0000256" key="5">
    <source>
        <dbReference type="ARBA" id="ARBA00023110"/>
    </source>
</evidence>
<dbReference type="GO" id="GO:0005737">
    <property type="term" value="C:cytoplasm"/>
    <property type="evidence" value="ECO:0007669"/>
    <property type="project" value="TreeGrafter"/>
</dbReference>
<dbReference type="OrthoDB" id="407558at2759"/>
<dbReference type="PANTHER" id="PTHR11071:SF561">
    <property type="entry name" value="PEPTIDYL-PROLYL CIS-TRANS ISOMERASE D-RELATED"/>
    <property type="match status" value="1"/>
</dbReference>
<dbReference type="CDD" id="cd00317">
    <property type="entry name" value="cyclophilin"/>
    <property type="match status" value="1"/>
</dbReference>
<dbReference type="InterPro" id="IPR029000">
    <property type="entry name" value="Cyclophilin-like_dom_sf"/>
</dbReference>
<comment type="catalytic activity">
    <reaction evidence="1">
        <text>[protein]-peptidylproline (omega=180) = [protein]-peptidylproline (omega=0)</text>
        <dbReference type="Rhea" id="RHEA:16237"/>
        <dbReference type="Rhea" id="RHEA-COMP:10747"/>
        <dbReference type="Rhea" id="RHEA-COMP:10748"/>
        <dbReference type="ChEBI" id="CHEBI:83833"/>
        <dbReference type="ChEBI" id="CHEBI:83834"/>
        <dbReference type="EC" id="5.2.1.8"/>
    </reaction>
</comment>